<protein>
    <recommendedName>
        <fullName evidence="5">Low molecular weight antigen MTB12-like C-terminal domain-containing protein</fullName>
    </recommendedName>
</protein>
<accession>A0A511MNK7</accession>
<dbReference type="InterPro" id="IPR058644">
    <property type="entry name" value="Mtb12-like_C"/>
</dbReference>
<evidence type="ECO:0000256" key="2">
    <source>
        <dbReference type="ARBA" id="ARBA00093774"/>
    </source>
</evidence>
<proteinExistence type="inferred from homology"/>
<evidence type="ECO:0000256" key="3">
    <source>
        <dbReference type="SAM" id="MobiDB-lite"/>
    </source>
</evidence>
<sequence length="161" mass="16717">MTHRMTLLVVSTVSALALITTGCGSDIPDRPAPTPTTSSAPQDSTPPAPTVEELNAMLQRGLDPTIPASEKADLVEGSEADPELINRAAEVARNAGVKVTVTDVQSFGSGVANANVILTVNGQDNPSTVPLVFDSGKWKLQKSWACSIVVNLAQIQSPACP</sequence>
<gene>
    <name evidence="6" type="ORF">NN4_67130</name>
</gene>
<feature type="region of interest" description="Disordered" evidence="3">
    <location>
        <begin position="23"/>
        <end position="50"/>
    </location>
</feature>
<dbReference type="Proteomes" id="UP000321424">
    <property type="component" value="Unassembled WGS sequence"/>
</dbReference>
<reference evidence="6 7" key="1">
    <citation type="submission" date="2019-07" db="EMBL/GenBank/DDBJ databases">
        <title>Whole genome shotgun sequence of Nocardia ninae NBRC 108245.</title>
        <authorList>
            <person name="Hosoyama A."/>
            <person name="Uohara A."/>
            <person name="Ohji S."/>
            <person name="Ichikawa N."/>
        </authorList>
    </citation>
    <scope>NUCLEOTIDE SEQUENCE [LARGE SCALE GENOMIC DNA]</scope>
    <source>
        <strain evidence="6 7">NBRC 108245</strain>
    </source>
</reference>
<evidence type="ECO:0000313" key="7">
    <source>
        <dbReference type="Proteomes" id="UP000321424"/>
    </source>
</evidence>
<evidence type="ECO:0000256" key="1">
    <source>
        <dbReference type="ARBA" id="ARBA00022729"/>
    </source>
</evidence>
<comment type="caution">
    <text evidence="6">The sequence shown here is derived from an EMBL/GenBank/DDBJ whole genome shotgun (WGS) entry which is preliminary data.</text>
</comment>
<dbReference type="Pfam" id="PF26580">
    <property type="entry name" value="Mtb12_C"/>
    <property type="match status" value="1"/>
</dbReference>
<organism evidence="6 7">
    <name type="scientific">Nocardia ninae NBRC 108245</name>
    <dbReference type="NCBI Taxonomy" id="1210091"/>
    <lineage>
        <taxon>Bacteria</taxon>
        <taxon>Bacillati</taxon>
        <taxon>Actinomycetota</taxon>
        <taxon>Actinomycetes</taxon>
        <taxon>Mycobacteriales</taxon>
        <taxon>Nocardiaceae</taxon>
        <taxon>Nocardia</taxon>
    </lineage>
</organism>
<name>A0A511MNK7_9NOCA</name>
<comment type="similarity">
    <text evidence="2">Belongs to the MTB12 family.</text>
</comment>
<evidence type="ECO:0000256" key="4">
    <source>
        <dbReference type="SAM" id="SignalP"/>
    </source>
</evidence>
<feature type="chain" id="PRO_5022144540" description="Low molecular weight antigen MTB12-like C-terminal domain-containing protein" evidence="4">
    <location>
        <begin position="26"/>
        <end position="161"/>
    </location>
</feature>
<feature type="signal peptide" evidence="4">
    <location>
        <begin position="1"/>
        <end position="25"/>
    </location>
</feature>
<keyword evidence="1 4" id="KW-0732">Signal</keyword>
<evidence type="ECO:0000313" key="6">
    <source>
        <dbReference type="EMBL" id="GEM42194.1"/>
    </source>
</evidence>
<dbReference type="PROSITE" id="PS51257">
    <property type="entry name" value="PROKAR_LIPOPROTEIN"/>
    <property type="match status" value="1"/>
</dbReference>
<dbReference type="AlphaFoldDB" id="A0A511MNK7"/>
<keyword evidence="7" id="KW-1185">Reference proteome</keyword>
<dbReference type="EMBL" id="BJXA01000064">
    <property type="protein sequence ID" value="GEM42194.1"/>
    <property type="molecule type" value="Genomic_DNA"/>
</dbReference>
<feature type="domain" description="Low molecular weight antigen MTB12-like C-terminal" evidence="5">
    <location>
        <begin position="47"/>
        <end position="154"/>
    </location>
</feature>
<evidence type="ECO:0000259" key="5">
    <source>
        <dbReference type="Pfam" id="PF26580"/>
    </source>
</evidence>